<protein>
    <recommendedName>
        <fullName evidence="2">eCIS core domain-containing protein</fullName>
    </recommendedName>
</protein>
<feature type="region of interest" description="Disordered" evidence="1">
    <location>
        <begin position="23"/>
        <end position="85"/>
    </location>
</feature>
<dbReference type="AlphaFoldDB" id="A0AAE4BQE5"/>
<dbReference type="InterPro" id="IPR010816">
    <property type="entry name" value="Het-C"/>
</dbReference>
<feature type="compositionally biased region" description="Low complexity" evidence="1">
    <location>
        <begin position="58"/>
        <end position="74"/>
    </location>
</feature>
<name>A0AAE4BQE5_9BACT</name>
<proteinExistence type="predicted"/>
<dbReference type="Pfam" id="PF07217">
    <property type="entry name" value="Het-C"/>
    <property type="match status" value="1"/>
</dbReference>
<sequence>MKEENEQNQLQYSAIAQRQADQRMRNNWMAIQKKENPTETNYSNHTNWASPIQKQSANPNSVTSKNSSPSSNKTGLPDNLKSGIENLSGHSMDDVKVHYNSDKPAQLQAYAFAQGTDIHLSSGQEKHLPHEAWHVVQQKQGRVTPTTQMKGKVNINDDAGLEREADIMGAKAMQFKGTGNDASDRVASAYTTDTIQRFEAPKHESAGRMALTEDGAFSQEEATAIYYGNWMRDVNQAFVPSLIDKVGVDMVYAGLTVMSYQKFGKMPTQEQLGIYIPAEHLDSPAGAVAGSEYFEGGKIDKVSEDLESQTAVNPEKASPVETPFKTLQHGTEPSSTKIFNNDSNNDNSKLFDVDQSGVMAYMHRSFEHLENRLTLAAKKGRTEEGMLHYGAAMHVTEDLFAHSNYVEIAVEKILKEQNYNHETGRMEHTYLPELPKEHRDIQTFSKDVMVEDQQQMMTAPRPVLTTGSFSSADTMQSVGHEMLHFLKKEPKKGTSENLEQKIAFNIAMGRYLDKNTSATQVVLEIINKNLAQNNIPAEDIENITSQYISFEAIMKGLGNLSLLLSNDTINNILHSIDLVIHSEIKTPLAAQIESMTMDESVRDTSLLNTYEADKKTARGEKDNSLMSQGMQKIDEQIYSPEKIKNKQEGSLKTAQARVDALEKTPVSVVAGPSHTQISKDHGNSVFFGLAFQLAVKANKMIRDEMLNIWSKNQLDLGTPKSKEPEEPSMFDNFITGSKDLMTEHLGVEFDEKPKEKKLSNEELIAKTHQEHASKSFDFARQVMEQGYDPENIPNLNAHDKESAAQLIAFAQFLDNINQLDDKSRLGLDHIEEFFQEDSGLEWEPIHIQELENIANNLRGTAQSLGNDDMRTYESREGLYNQLKEQRTQLGKELLDPQYLENPESITGIKLDQQKQCIAIITAMDRIISGIAPSYSKQQKEILSGDQNIMTRNNQKWAKLQQTHIEKPSASRHGGTYENLINKAREVTSHPYDVSWWEETVKSYMEKHKELIKESIIARNIGIATFRTDKQHKH</sequence>
<feature type="compositionally biased region" description="Polar residues" evidence="1">
    <location>
        <begin position="328"/>
        <end position="343"/>
    </location>
</feature>
<evidence type="ECO:0000313" key="3">
    <source>
        <dbReference type="EMBL" id="MDR6237461.1"/>
    </source>
</evidence>
<accession>A0AAE4BQE5</accession>
<feature type="region of interest" description="Disordered" evidence="1">
    <location>
        <begin position="311"/>
        <end position="343"/>
    </location>
</feature>
<dbReference type="RefSeq" id="WP_309936926.1">
    <property type="nucleotide sequence ID" value="NZ_AP025305.1"/>
</dbReference>
<dbReference type="Pfam" id="PF13699">
    <property type="entry name" value="eCIS_core"/>
    <property type="match status" value="1"/>
</dbReference>
<dbReference type="EMBL" id="JAVDQD010000001">
    <property type="protein sequence ID" value="MDR6237461.1"/>
    <property type="molecule type" value="Genomic_DNA"/>
</dbReference>
<evidence type="ECO:0000313" key="4">
    <source>
        <dbReference type="Proteomes" id="UP001185092"/>
    </source>
</evidence>
<evidence type="ECO:0000256" key="1">
    <source>
        <dbReference type="SAM" id="MobiDB-lite"/>
    </source>
</evidence>
<keyword evidence="4" id="KW-1185">Reference proteome</keyword>
<reference evidence="3" key="1">
    <citation type="submission" date="2023-07" db="EMBL/GenBank/DDBJ databases">
        <title>Genomic Encyclopedia of Type Strains, Phase IV (KMG-IV): sequencing the most valuable type-strain genomes for metagenomic binning, comparative biology and taxonomic classification.</title>
        <authorList>
            <person name="Goeker M."/>
        </authorList>
    </citation>
    <scope>NUCLEOTIDE SEQUENCE</scope>
    <source>
        <strain evidence="3">DSM 26174</strain>
    </source>
</reference>
<feature type="compositionally biased region" description="Polar residues" evidence="1">
    <location>
        <begin position="38"/>
        <end position="57"/>
    </location>
</feature>
<gene>
    <name evidence="3" type="ORF">HNQ88_000437</name>
</gene>
<organism evidence="3 4">
    <name type="scientific">Aureibacter tunicatorum</name>
    <dbReference type="NCBI Taxonomy" id="866807"/>
    <lineage>
        <taxon>Bacteria</taxon>
        <taxon>Pseudomonadati</taxon>
        <taxon>Bacteroidota</taxon>
        <taxon>Cytophagia</taxon>
        <taxon>Cytophagales</taxon>
        <taxon>Persicobacteraceae</taxon>
        <taxon>Aureibacter</taxon>
    </lineage>
</organism>
<feature type="domain" description="eCIS core" evidence="2">
    <location>
        <begin position="76"/>
        <end position="141"/>
    </location>
</feature>
<dbReference type="InterPro" id="IPR025295">
    <property type="entry name" value="eCIS_core_dom"/>
</dbReference>
<evidence type="ECO:0000259" key="2">
    <source>
        <dbReference type="Pfam" id="PF13699"/>
    </source>
</evidence>
<dbReference type="Proteomes" id="UP001185092">
    <property type="component" value="Unassembled WGS sequence"/>
</dbReference>
<comment type="caution">
    <text evidence="3">The sequence shown here is derived from an EMBL/GenBank/DDBJ whole genome shotgun (WGS) entry which is preliminary data.</text>
</comment>